<accession>A0AAC9Z9E5</accession>
<dbReference type="SUPFAM" id="SSF52821">
    <property type="entry name" value="Rhodanese/Cell cycle control phosphatase"/>
    <property type="match status" value="1"/>
</dbReference>
<evidence type="ECO:0000259" key="3">
    <source>
        <dbReference type="PROSITE" id="PS50206"/>
    </source>
</evidence>
<feature type="compositionally biased region" description="Polar residues" evidence="1">
    <location>
        <begin position="1"/>
        <end position="15"/>
    </location>
</feature>
<dbReference type="RefSeq" id="WP_024097584.1">
    <property type="nucleotide sequence ID" value="NZ_CP010588.1"/>
</dbReference>
<dbReference type="InterPro" id="IPR036873">
    <property type="entry name" value="Rhodanese-like_dom_sf"/>
</dbReference>
<dbReference type="CDD" id="cd00158">
    <property type="entry name" value="RHOD"/>
    <property type="match status" value="1"/>
</dbReference>
<dbReference type="Pfam" id="PF00581">
    <property type="entry name" value="Rhodanese"/>
    <property type="match status" value="1"/>
</dbReference>
<dbReference type="GeneID" id="31846564"/>
<evidence type="ECO:0000256" key="2">
    <source>
        <dbReference type="SAM" id="Phobius"/>
    </source>
</evidence>
<dbReference type="Proteomes" id="UP000217545">
    <property type="component" value="Chromosome"/>
</dbReference>
<organism evidence="4 5">
    <name type="scientific">Phaeobacter gallaeciensis</name>
    <dbReference type="NCBI Taxonomy" id="60890"/>
    <lineage>
        <taxon>Bacteria</taxon>
        <taxon>Pseudomonadati</taxon>
        <taxon>Pseudomonadota</taxon>
        <taxon>Alphaproteobacteria</taxon>
        <taxon>Rhodobacterales</taxon>
        <taxon>Roseobacteraceae</taxon>
        <taxon>Phaeobacter</taxon>
    </lineage>
</organism>
<feature type="region of interest" description="Disordered" evidence="1">
    <location>
        <begin position="1"/>
        <end position="29"/>
    </location>
</feature>
<reference evidence="4 5" key="1">
    <citation type="journal article" date="2017" name="Front. Microbiol.">
        <title>Phaeobacter piscinae sp. nov., a species of the Roseobacter group and potential aquaculture probiont.</title>
        <authorList>
            <person name="Sonnenschein E.C."/>
            <person name="Phippen C.B.W."/>
            <person name="Nielsen K.F."/>
            <person name="Mateiu R.V."/>
            <person name="Melchiorsen J."/>
            <person name="Gram L."/>
            <person name="Overmann J."/>
            <person name="Freese H.M."/>
        </authorList>
    </citation>
    <scope>NUCLEOTIDE SEQUENCE [LARGE SCALE GENOMIC DNA]</scope>
    <source>
        <strain evidence="4 5">P63</strain>
    </source>
</reference>
<dbReference type="SMART" id="SM00450">
    <property type="entry name" value="RHOD"/>
    <property type="match status" value="1"/>
</dbReference>
<dbReference type="AlphaFoldDB" id="A0AAC9Z9E5"/>
<evidence type="ECO:0000256" key="1">
    <source>
        <dbReference type="SAM" id="MobiDB-lite"/>
    </source>
</evidence>
<keyword evidence="2" id="KW-0472">Membrane</keyword>
<gene>
    <name evidence="4" type="ORF">PhaeoP63_02168</name>
</gene>
<dbReference type="EMBL" id="CP010784">
    <property type="protein sequence ID" value="ATF06235.1"/>
    <property type="molecule type" value="Genomic_DNA"/>
</dbReference>
<evidence type="ECO:0000313" key="4">
    <source>
        <dbReference type="EMBL" id="ATF06235.1"/>
    </source>
</evidence>
<evidence type="ECO:0000313" key="5">
    <source>
        <dbReference type="Proteomes" id="UP000217545"/>
    </source>
</evidence>
<name>A0AAC9Z9E5_9RHOB</name>
<keyword evidence="2" id="KW-0812">Transmembrane</keyword>
<proteinExistence type="predicted"/>
<dbReference type="PROSITE" id="PS50206">
    <property type="entry name" value="RHODANESE_3"/>
    <property type="match status" value="1"/>
</dbReference>
<feature type="transmembrane region" description="Helical" evidence="2">
    <location>
        <begin position="39"/>
        <end position="60"/>
    </location>
</feature>
<dbReference type="Gene3D" id="3.40.250.10">
    <property type="entry name" value="Rhodanese-like domain"/>
    <property type="match status" value="1"/>
</dbReference>
<protein>
    <submittedName>
        <fullName evidence="4">Rhodanese-related protein sulfurtransferase</fullName>
    </submittedName>
</protein>
<dbReference type="InterPro" id="IPR001763">
    <property type="entry name" value="Rhodanese-like_dom"/>
</dbReference>
<sequence>MSHSQSKWSDNSDPQSEGRDDTPHITSGLGGSVISRRNFLRAGLAFGGLTVAGVGGYVWWRRQPPDHDLPRLTVEEAFAKAKADGLILVDIRTPREWRASGVPVGSHQIDMRREDFLEALDQVTGGNRNAALALICARGVRSARVTLALDAAGYSNVADVPEGMLGSAAGPGWLRSNLPVARWTGQG</sequence>
<feature type="domain" description="Rhodanese" evidence="3">
    <location>
        <begin position="82"/>
        <end position="182"/>
    </location>
</feature>
<keyword evidence="2" id="KW-1133">Transmembrane helix</keyword>